<feature type="domain" description="Major facilitator superfamily (MFS) profile" evidence="7">
    <location>
        <begin position="25"/>
        <end position="509"/>
    </location>
</feature>
<dbReference type="PROSITE" id="PS50850">
    <property type="entry name" value="MFS"/>
    <property type="match status" value="1"/>
</dbReference>
<keyword evidence="3 6" id="KW-0812">Transmembrane</keyword>
<accession>A0A6A5T739</accession>
<feature type="transmembrane region" description="Helical" evidence="6">
    <location>
        <begin position="96"/>
        <end position="115"/>
    </location>
</feature>
<dbReference type="AlphaFoldDB" id="A0A6A5T739"/>
<dbReference type="Gene3D" id="1.20.1250.20">
    <property type="entry name" value="MFS general substrate transporter like domains"/>
    <property type="match status" value="1"/>
</dbReference>
<dbReference type="GO" id="GO:0022857">
    <property type="term" value="F:transmembrane transporter activity"/>
    <property type="evidence" value="ECO:0007669"/>
    <property type="project" value="InterPro"/>
</dbReference>
<dbReference type="EMBL" id="ML975997">
    <property type="protein sequence ID" value="KAF1947934.1"/>
    <property type="molecule type" value="Genomic_DNA"/>
</dbReference>
<keyword evidence="9" id="KW-1185">Reference proteome</keyword>
<feature type="transmembrane region" description="Helical" evidence="6">
    <location>
        <begin position="26"/>
        <end position="48"/>
    </location>
</feature>
<dbReference type="InterPro" id="IPR036259">
    <property type="entry name" value="MFS_trans_sf"/>
</dbReference>
<evidence type="ECO:0000256" key="1">
    <source>
        <dbReference type="ARBA" id="ARBA00004141"/>
    </source>
</evidence>
<dbReference type="InterPro" id="IPR020846">
    <property type="entry name" value="MFS_dom"/>
</dbReference>
<reference evidence="8" key="1">
    <citation type="journal article" date="2020" name="Stud. Mycol.">
        <title>101 Dothideomycetes genomes: a test case for predicting lifestyles and emergence of pathogens.</title>
        <authorList>
            <person name="Haridas S."/>
            <person name="Albert R."/>
            <person name="Binder M."/>
            <person name="Bloem J."/>
            <person name="Labutti K."/>
            <person name="Salamov A."/>
            <person name="Andreopoulos B."/>
            <person name="Baker S."/>
            <person name="Barry K."/>
            <person name="Bills G."/>
            <person name="Bluhm B."/>
            <person name="Cannon C."/>
            <person name="Castanera R."/>
            <person name="Culley D."/>
            <person name="Daum C."/>
            <person name="Ezra D."/>
            <person name="Gonzalez J."/>
            <person name="Henrissat B."/>
            <person name="Kuo A."/>
            <person name="Liang C."/>
            <person name="Lipzen A."/>
            <person name="Lutzoni F."/>
            <person name="Magnuson J."/>
            <person name="Mondo S."/>
            <person name="Nolan M."/>
            <person name="Ohm R."/>
            <person name="Pangilinan J."/>
            <person name="Park H.-J."/>
            <person name="Ramirez L."/>
            <person name="Alfaro M."/>
            <person name="Sun H."/>
            <person name="Tritt A."/>
            <person name="Yoshinaga Y."/>
            <person name="Zwiers L.-H."/>
            <person name="Turgeon B."/>
            <person name="Goodwin S."/>
            <person name="Spatafora J."/>
            <person name="Crous P."/>
            <person name="Grigoriev I."/>
        </authorList>
    </citation>
    <scope>NUCLEOTIDE SEQUENCE</scope>
    <source>
        <strain evidence="8">CBS 161.51</strain>
    </source>
</reference>
<feature type="transmembrane region" description="Helical" evidence="6">
    <location>
        <begin position="154"/>
        <end position="176"/>
    </location>
</feature>
<evidence type="ECO:0000256" key="6">
    <source>
        <dbReference type="SAM" id="Phobius"/>
    </source>
</evidence>
<feature type="transmembrane region" description="Helical" evidence="6">
    <location>
        <begin position="485"/>
        <end position="504"/>
    </location>
</feature>
<dbReference type="Proteomes" id="UP000800038">
    <property type="component" value="Unassembled WGS sequence"/>
</dbReference>
<dbReference type="GO" id="GO:0016020">
    <property type="term" value="C:membrane"/>
    <property type="evidence" value="ECO:0007669"/>
    <property type="project" value="UniProtKB-SubCell"/>
</dbReference>
<dbReference type="SUPFAM" id="SSF103473">
    <property type="entry name" value="MFS general substrate transporter"/>
    <property type="match status" value="1"/>
</dbReference>
<evidence type="ECO:0000256" key="3">
    <source>
        <dbReference type="ARBA" id="ARBA00022692"/>
    </source>
</evidence>
<evidence type="ECO:0000256" key="5">
    <source>
        <dbReference type="ARBA" id="ARBA00023136"/>
    </source>
</evidence>
<dbReference type="InterPro" id="IPR011701">
    <property type="entry name" value="MFS"/>
</dbReference>
<keyword evidence="2" id="KW-0813">Transport</keyword>
<proteinExistence type="predicted"/>
<feature type="transmembrane region" description="Helical" evidence="6">
    <location>
        <begin position="196"/>
        <end position="220"/>
    </location>
</feature>
<protein>
    <submittedName>
        <fullName evidence="8">MFS general substrate transporter</fullName>
    </submittedName>
</protein>
<dbReference type="OrthoDB" id="10262656at2759"/>
<feature type="transmembrane region" description="Helical" evidence="6">
    <location>
        <begin position="60"/>
        <end position="84"/>
    </location>
</feature>
<dbReference type="PANTHER" id="PTHR23504:SF2">
    <property type="entry name" value="TRANSPORTER, PUTATIVE (AFU_ORTHOLOGUE AFUA_8G04150)-RELATED"/>
    <property type="match status" value="1"/>
</dbReference>
<evidence type="ECO:0000313" key="8">
    <source>
        <dbReference type="EMBL" id="KAF1947934.1"/>
    </source>
</evidence>
<feature type="transmembrane region" description="Helical" evidence="6">
    <location>
        <begin position="450"/>
        <end position="473"/>
    </location>
</feature>
<comment type="subcellular location">
    <subcellularLocation>
        <location evidence="1">Membrane</location>
        <topology evidence="1">Multi-pass membrane protein</topology>
    </subcellularLocation>
</comment>
<dbReference type="PANTHER" id="PTHR23504">
    <property type="entry name" value="MAJOR FACILITATOR SUPERFAMILY DOMAIN-CONTAINING PROTEIN 10"/>
    <property type="match status" value="1"/>
</dbReference>
<keyword evidence="4 6" id="KW-1133">Transmembrane helix</keyword>
<feature type="transmembrane region" description="Helical" evidence="6">
    <location>
        <begin position="413"/>
        <end position="438"/>
    </location>
</feature>
<feature type="transmembrane region" description="Helical" evidence="6">
    <location>
        <begin position="381"/>
        <end position="401"/>
    </location>
</feature>
<feature type="transmembrane region" description="Helical" evidence="6">
    <location>
        <begin position="295"/>
        <end position="315"/>
    </location>
</feature>
<evidence type="ECO:0000256" key="2">
    <source>
        <dbReference type="ARBA" id="ARBA00022448"/>
    </source>
</evidence>
<keyword evidence="5 6" id="KW-0472">Membrane</keyword>
<sequence length="542" mass="58825">MPFLTKDRRTSPQDVSTENAFPTAQLGLLALVRVAEPIALTSILPYAWKLVSDFHVGSEANAPFFAGILISAFSLAEACSGMYWGGVSDRIGRKPVVILGCLGTMSSLLLVGLAPNFWVALAGRIIGGALNGNIGVIQTMVGELVQRPEHEPRAYAVMPFVWSIGTIIGPSIGGFFAEPTRTFPSAFSPTGLFAKFPYLLPNIICASLLLISILMAYFLLEETHPDKQPRGYFEEYDAAVAETPLLPAQGATADAPANLTTDSYGTFNSVEVERDEIWRVRSNGDWVETPRSEKVFTRTVIMFVVALGIFTYHSMTYDHLLPIFLQDKRADNDFNALEISSSSLGGGLGIPIQSVGIIMSVNGIIQLAIQALVFPLLADAFGVWGLLLMVTVAHPFAYFIVPFLQLLPENLLYPGIFACLTVRNLTAILAFPLLLIMIKEATPDKSHLGKINGLAASTGAACRTVASPIAGFLYGKSIELHFTPLAWWGSALVAICGAFQIPFLNRAANDCHARVRTAARCCLSKDRPRNEVVRIVVEEEEQ</sequence>
<evidence type="ECO:0000259" key="7">
    <source>
        <dbReference type="PROSITE" id="PS50850"/>
    </source>
</evidence>
<dbReference type="CDD" id="cd17330">
    <property type="entry name" value="MFS_SLC46_TetA_like"/>
    <property type="match status" value="1"/>
</dbReference>
<dbReference type="Pfam" id="PF07690">
    <property type="entry name" value="MFS_1"/>
    <property type="match status" value="1"/>
</dbReference>
<feature type="transmembrane region" description="Helical" evidence="6">
    <location>
        <begin position="121"/>
        <end position="142"/>
    </location>
</feature>
<gene>
    <name evidence="8" type="ORF">EJ02DRAFT_391354</name>
</gene>
<organism evidence="8 9">
    <name type="scientific">Clathrospora elynae</name>
    <dbReference type="NCBI Taxonomy" id="706981"/>
    <lineage>
        <taxon>Eukaryota</taxon>
        <taxon>Fungi</taxon>
        <taxon>Dikarya</taxon>
        <taxon>Ascomycota</taxon>
        <taxon>Pezizomycotina</taxon>
        <taxon>Dothideomycetes</taxon>
        <taxon>Pleosporomycetidae</taxon>
        <taxon>Pleosporales</taxon>
        <taxon>Diademaceae</taxon>
        <taxon>Clathrospora</taxon>
    </lineage>
</organism>
<evidence type="ECO:0000256" key="4">
    <source>
        <dbReference type="ARBA" id="ARBA00022989"/>
    </source>
</evidence>
<name>A0A6A5T739_9PLEO</name>
<feature type="transmembrane region" description="Helical" evidence="6">
    <location>
        <begin position="350"/>
        <end position="374"/>
    </location>
</feature>
<evidence type="ECO:0000313" key="9">
    <source>
        <dbReference type="Proteomes" id="UP000800038"/>
    </source>
</evidence>